<keyword evidence="2 4" id="KW-0547">Nucleotide-binding</keyword>
<dbReference type="GO" id="GO:0035999">
    <property type="term" value="P:tetrahydrofolate interconversion"/>
    <property type="evidence" value="ECO:0007669"/>
    <property type="project" value="TreeGrafter"/>
</dbReference>
<accession>A0A1I3KIE8</accession>
<dbReference type="Proteomes" id="UP000198670">
    <property type="component" value="Unassembled WGS sequence"/>
</dbReference>
<keyword evidence="5" id="KW-0479">Metal-binding</keyword>
<dbReference type="EC" id="6.3.3.2" evidence="5"/>
<dbReference type="GO" id="GO:0046872">
    <property type="term" value="F:metal ion binding"/>
    <property type="evidence" value="ECO:0007669"/>
    <property type="project" value="UniProtKB-KW"/>
</dbReference>
<dbReference type="GO" id="GO:0005524">
    <property type="term" value="F:ATP binding"/>
    <property type="evidence" value="ECO:0007669"/>
    <property type="project" value="UniProtKB-KW"/>
</dbReference>
<proteinExistence type="inferred from homology"/>
<evidence type="ECO:0000256" key="5">
    <source>
        <dbReference type="RuleBase" id="RU361279"/>
    </source>
</evidence>
<dbReference type="RefSeq" id="WP_090626901.1">
    <property type="nucleotide sequence ID" value="NZ_FOQO01000005.1"/>
</dbReference>
<dbReference type="GO" id="GO:0030272">
    <property type="term" value="F:5-formyltetrahydrofolate cyclo-ligase activity"/>
    <property type="evidence" value="ECO:0007669"/>
    <property type="project" value="UniProtKB-EC"/>
</dbReference>
<dbReference type="GO" id="GO:0009396">
    <property type="term" value="P:folic acid-containing compound biosynthetic process"/>
    <property type="evidence" value="ECO:0007669"/>
    <property type="project" value="TreeGrafter"/>
</dbReference>
<comment type="similarity">
    <text evidence="1 5">Belongs to the 5-formyltetrahydrofolate cyclo-ligase family.</text>
</comment>
<feature type="binding site" evidence="4">
    <location>
        <position position="51"/>
    </location>
    <ligand>
        <name>substrate</name>
    </ligand>
</feature>
<dbReference type="NCBIfam" id="TIGR02727">
    <property type="entry name" value="MTHFS_bact"/>
    <property type="match status" value="1"/>
</dbReference>
<gene>
    <name evidence="6" type="ORF">SAMN05444682_105211</name>
</gene>
<dbReference type="EMBL" id="FOQO01000005">
    <property type="protein sequence ID" value="SFI72301.1"/>
    <property type="molecule type" value="Genomic_DNA"/>
</dbReference>
<feature type="binding site" evidence="4">
    <location>
        <begin position="137"/>
        <end position="145"/>
    </location>
    <ligand>
        <name>ATP</name>
        <dbReference type="ChEBI" id="CHEBI:30616"/>
    </ligand>
</feature>
<dbReference type="InterPro" id="IPR024185">
    <property type="entry name" value="FTHF_cligase-like_sf"/>
</dbReference>
<dbReference type="AlphaFoldDB" id="A0A1I3KIE8"/>
<dbReference type="STRING" id="1477437.SAMN05444682_105211"/>
<name>A0A1I3KIE8_9SPHI</name>
<comment type="cofactor">
    <cofactor evidence="5">
        <name>Mg(2+)</name>
        <dbReference type="ChEBI" id="CHEBI:18420"/>
    </cofactor>
</comment>
<evidence type="ECO:0000256" key="3">
    <source>
        <dbReference type="ARBA" id="ARBA00022840"/>
    </source>
</evidence>
<dbReference type="PANTHER" id="PTHR23407">
    <property type="entry name" value="ATPASE INHIBITOR/5-FORMYLTETRAHYDROFOLATE CYCLO-LIGASE"/>
    <property type="match status" value="1"/>
</dbReference>
<keyword evidence="7" id="KW-1185">Reference proteome</keyword>
<organism evidence="6 7">
    <name type="scientific">Parapedobacter indicus</name>
    <dbReference type="NCBI Taxonomy" id="1477437"/>
    <lineage>
        <taxon>Bacteria</taxon>
        <taxon>Pseudomonadati</taxon>
        <taxon>Bacteroidota</taxon>
        <taxon>Sphingobacteriia</taxon>
        <taxon>Sphingobacteriales</taxon>
        <taxon>Sphingobacteriaceae</taxon>
        <taxon>Parapedobacter</taxon>
    </lineage>
</organism>
<keyword evidence="6" id="KW-0436">Ligase</keyword>
<protein>
    <recommendedName>
        <fullName evidence="5">5-formyltetrahydrofolate cyclo-ligase</fullName>
        <ecNumber evidence="5">6.3.3.2</ecNumber>
    </recommendedName>
</protein>
<evidence type="ECO:0000313" key="7">
    <source>
        <dbReference type="Proteomes" id="UP000198670"/>
    </source>
</evidence>
<feature type="binding site" evidence="4">
    <location>
        <begin position="6"/>
        <end position="10"/>
    </location>
    <ligand>
        <name>ATP</name>
        <dbReference type="ChEBI" id="CHEBI:30616"/>
    </ligand>
</feature>
<sequence>MQSISKQELRKIYREKRLNLSNEQFQVLNGELISRVQKWDVARVSTVHLFLPIEGNREPDTYAIAEWLRHTYPYIRLVLSRTDRINHRMHHVIWDDSTILKQNHWGIPEPQNGVAVSAKEIDAVFVPLLAFDIHGNRVGYGKGFYDRFLAECGPQTIKIGLSLFDAEPAITGIDAFDVPLDYCITPRQVWTFSIAP</sequence>
<evidence type="ECO:0000256" key="2">
    <source>
        <dbReference type="ARBA" id="ARBA00022741"/>
    </source>
</evidence>
<evidence type="ECO:0000256" key="4">
    <source>
        <dbReference type="PIRSR" id="PIRSR006806-1"/>
    </source>
</evidence>
<dbReference type="SUPFAM" id="SSF100950">
    <property type="entry name" value="NagB/RpiA/CoA transferase-like"/>
    <property type="match status" value="1"/>
</dbReference>
<dbReference type="PIRSF" id="PIRSF006806">
    <property type="entry name" value="FTHF_cligase"/>
    <property type="match status" value="1"/>
</dbReference>
<dbReference type="Gene3D" id="3.40.50.10420">
    <property type="entry name" value="NagB/RpiA/CoA transferase-like"/>
    <property type="match status" value="1"/>
</dbReference>
<dbReference type="InterPro" id="IPR037171">
    <property type="entry name" value="NagB/RpiA_transferase-like"/>
</dbReference>
<feature type="binding site" evidence="4">
    <location>
        <position position="58"/>
    </location>
    <ligand>
        <name>substrate</name>
    </ligand>
</feature>
<keyword evidence="3 4" id="KW-0067">ATP-binding</keyword>
<evidence type="ECO:0000313" key="6">
    <source>
        <dbReference type="EMBL" id="SFI72301.1"/>
    </source>
</evidence>
<evidence type="ECO:0000256" key="1">
    <source>
        <dbReference type="ARBA" id="ARBA00010638"/>
    </source>
</evidence>
<dbReference type="OrthoDB" id="9801938at2"/>
<reference evidence="6 7" key="1">
    <citation type="submission" date="2016-10" db="EMBL/GenBank/DDBJ databases">
        <authorList>
            <person name="de Groot N.N."/>
        </authorList>
    </citation>
    <scope>NUCLEOTIDE SEQUENCE [LARGE SCALE GENOMIC DNA]</scope>
    <source>
        <strain evidence="6 7">RK1</strain>
    </source>
</reference>
<dbReference type="InterPro" id="IPR002698">
    <property type="entry name" value="FTHF_cligase"/>
</dbReference>
<dbReference type="PANTHER" id="PTHR23407:SF1">
    <property type="entry name" value="5-FORMYLTETRAHYDROFOLATE CYCLO-LIGASE"/>
    <property type="match status" value="1"/>
</dbReference>
<keyword evidence="5" id="KW-0460">Magnesium</keyword>
<dbReference type="Pfam" id="PF01812">
    <property type="entry name" value="5-FTHF_cyc-lig"/>
    <property type="match status" value="1"/>
</dbReference>
<comment type="catalytic activity">
    <reaction evidence="5">
        <text>(6S)-5-formyl-5,6,7,8-tetrahydrofolate + ATP = (6R)-5,10-methenyltetrahydrofolate + ADP + phosphate</text>
        <dbReference type="Rhea" id="RHEA:10488"/>
        <dbReference type="ChEBI" id="CHEBI:30616"/>
        <dbReference type="ChEBI" id="CHEBI:43474"/>
        <dbReference type="ChEBI" id="CHEBI:57455"/>
        <dbReference type="ChEBI" id="CHEBI:57457"/>
        <dbReference type="ChEBI" id="CHEBI:456216"/>
        <dbReference type="EC" id="6.3.3.2"/>
    </reaction>
</comment>